<comment type="caution">
    <text evidence="1">The sequence shown here is derived from an EMBL/GenBank/DDBJ whole genome shotgun (WGS) entry which is preliminary data.</text>
</comment>
<reference evidence="1" key="1">
    <citation type="submission" date="2023-04" db="EMBL/GenBank/DDBJ databases">
        <title>A chromosome-level genome assembly of the parasitoid wasp Eretmocerus hayati.</title>
        <authorList>
            <person name="Zhong Y."/>
            <person name="Liu S."/>
            <person name="Liu Y."/>
        </authorList>
    </citation>
    <scope>NUCLEOTIDE SEQUENCE</scope>
    <source>
        <strain evidence="1">ZJU_SS_LIU_2023</strain>
    </source>
</reference>
<evidence type="ECO:0000313" key="1">
    <source>
        <dbReference type="EMBL" id="KAJ8668206.1"/>
    </source>
</evidence>
<dbReference type="Proteomes" id="UP001239111">
    <property type="component" value="Chromosome 4"/>
</dbReference>
<organism evidence="1 2">
    <name type="scientific">Eretmocerus hayati</name>
    <dbReference type="NCBI Taxonomy" id="131215"/>
    <lineage>
        <taxon>Eukaryota</taxon>
        <taxon>Metazoa</taxon>
        <taxon>Ecdysozoa</taxon>
        <taxon>Arthropoda</taxon>
        <taxon>Hexapoda</taxon>
        <taxon>Insecta</taxon>
        <taxon>Pterygota</taxon>
        <taxon>Neoptera</taxon>
        <taxon>Endopterygota</taxon>
        <taxon>Hymenoptera</taxon>
        <taxon>Apocrita</taxon>
        <taxon>Proctotrupomorpha</taxon>
        <taxon>Chalcidoidea</taxon>
        <taxon>Aphelinidae</taxon>
        <taxon>Aphelininae</taxon>
        <taxon>Eretmocerus</taxon>
    </lineage>
</organism>
<accession>A0ACC2NBD3</accession>
<dbReference type="EMBL" id="CM056744">
    <property type="protein sequence ID" value="KAJ8668206.1"/>
    <property type="molecule type" value="Genomic_DNA"/>
</dbReference>
<evidence type="ECO:0000313" key="2">
    <source>
        <dbReference type="Proteomes" id="UP001239111"/>
    </source>
</evidence>
<gene>
    <name evidence="1" type="ORF">QAD02_009869</name>
</gene>
<name>A0ACC2NBD3_9HYME</name>
<sequence length="425" mass="48039">MIKLLLCVLIGCRYYCDALGHRDGDPIEEKSMNLNPRSEDCHGNCGDHKSSSNGFDSITDRLIGGENLIKIQPNLRFKRSDNTQNHSESEEMKPIPTPTRAAESEKTMKFELLFNPVQAQFTRGPTGRGSVLGTVVLGKGKDGLHGKLVLYKGYGNKPFISNSSSYEIANIKIMDDHWEIIRNMSIHGNDTLGDVIKRYNLEQGIHLNYGYLIEITVNDPDRFPVKVLYSNIKKTNENNAIPNFLKWTFENNTLKQTKSNSQIFIYVDGQFLLYEEYAREYLRSLSGWYNVANTWVDRFKRENEGKTVGYSVEQKADWNNNKAFELGIMFIQLDSIITIMKNREEIRKLKIRVNNLETKIRDGLSDLQDKLSEIQERLSNLEAPKGGCSKTFSFISPGSSLIPGIGTFTSAVSGMVGAACTMFGH</sequence>
<proteinExistence type="predicted"/>
<protein>
    <submittedName>
        <fullName evidence="1">Uncharacterized protein</fullName>
    </submittedName>
</protein>
<keyword evidence="2" id="KW-1185">Reference proteome</keyword>